<dbReference type="EMBL" id="EQ998603">
    <property type="protein sequence ID" value="EEF21931.1"/>
    <property type="molecule type" value="Genomic_DNA"/>
</dbReference>
<reference evidence="2" key="1">
    <citation type="journal article" date="2010" name="Nat. Biotechnol.">
        <title>Draft genome sequence of the oilseed species Ricinus communis.</title>
        <authorList>
            <person name="Chan A.P."/>
            <person name="Crabtree J."/>
            <person name="Zhao Q."/>
            <person name="Lorenzi H."/>
            <person name="Orvis J."/>
            <person name="Puiu D."/>
            <person name="Melake-Berhan A."/>
            <person name="Jones K.M."/>
            <person name="Redman J."/>
            <person name="Chen G."/>
            <person name="Cahoon E.B."/>
            <person name="Gedil M."/>
            <person name="Stanke M."/>
            <person name="Haas B.J."/>
            <person name="Wortman J.R."/>
            <person name="Fraser-Liggett C.M."/>
            <person name="Ravel J."/>
            <person name="Rabinowicz P.D."/>
        </authorList>
    </citation>
    <scope>NUCLEOTIDE SEQUENCE [LARGE SCALE GENOMIC DNA]</scope>
    <source>
        <strain evidence="2">cv. Hale</strain>
    </source>
</reference>
<protein>
    <submittedName>
        <fullName evidence="1">Uncharacterized protein</fullName>
    </submittedName>
</protein>
<proteinExistence type="predicted"/>
<organism evidence="1 2">
    <name type="scientific">Ricinus communis</name>
    <name type="common">Castor bean</name>
    <dbReference type="NCBI Taxonomy" id="3988"/>
    <lineage>
        <taxon>Eukaryota</taxon>
        <taxon>Viridiplantae</taxon>
        <taxon>Streptophyta</taxon>
        <taxon>Embryophyta</taxon>
        <taxon>Tracheophyta</taxon>
        <taxon>Spermatophyta</taxon>
        <taxon>Magnoliopsida</taxon>
        <taxon>eudicotyledons</taxon>
        <taxon>Gunneridae</taxon>
        <taxon>Pentapetalae</taxon>
        <taxon>rosids</taxon>
        <taxon>fabids</taxon>
        <taxon>Malpighiales</taxon>
        <taxon>Euphorbiaceae</taxon>
        <taxon>Acalyphoideae</taxon>
        <taxon>Acalypheae</taxon>
        <taxon>Ricinus</taxon>
    </lineage>
</organism>
<evidence type="ECO:0000313" key="2">
    <source>
        <dbReference type="Proteomes" id="UP000008311"/>
    </source>
</evidence>
<name>B9TQD3_RICCO</name>
<dbReference type="Proteomes" id="UP000008311">
    <property type="component" value="Unassembled WGS sequence"/>
</dbReference>
<accession>B9TQD3</accession>
<dbReference type="InParanoid" id="B9TQD3"/>
<gene>
    <name evidence="1" type="ORF">RCOM_2002770</name>
</gene>
<keyword evidence="2" id="KW-1185">Reference proteome</keyword>
<sequence length="183" mass="21582">MRIGRERIDRIEFGRQTQRADMRLVRQRVALAPVHVLFVDLDLAHHLGQRLVKERRVVGARQSAEVRNHAAKAVRIVAARRHFFDVHRDHIALLRALDHDRTVLRIEERHRQHLRWLVRLALDLPFERVARVHHHAIAGLHVQHRLRIRPNGVVEGLLQFLGQMMFHRFAIGADAALHHDRFF</sequence>
<evidence type="ECO:0000313" key="1">
    <source>
        <dbReference type="EMBL" id="EEF21931.1"/>
    </source>
</evidence>
<dbReference type="AlphaFoldDB" id="B9TQD3"/>